<name>A0ABR7KLH5_9FIRM</name>
<sequence>MQSIPQLIELFKHFQSSAFIFFTQIEPLILADSIPDSLNSKINNTDFLNLVQDCQNSLQRLDDYINVLHPLIAKEIKRLIKKQKSSSNDRMIPYADFTIDKAPIFEKTVQTLNFEQLLEEALKAGKEIKPVRYRPDFSFEGVCPFCGAPHEYIYDNNGRGQYRCKVCRNTFTVKTTASDEAGIYCPYCGRKLFKHHDRKNYVVYVCPGNKCSYYKEKKKLYKEGHYVELETSSKQYRFRYHYRDFKFDMNTLKTISNHEDIDFDLNKIHFDQKVLGLVLTYYVNYGLSSRKTALILRQVHGLKISHQTVVNYASKVSKLIKPLVDNYPYQLTNTLSGDETYIKVRGKNQYVFFWSDPHTKIITSYTIYANRDTKNACQSIYDCLSKYKNIPEDLLLITDGNPIYNAAQLFFHINGIDFILKQVIGVKNKDEESKEYRPYKQIEERLNRTYKQNYYGTNGYHTLKCANDYMVLYVCFFNFLRQHSSLKFKTPVDDNLFNKDSLMQDRWLKLIELSAQYYN</sequence>
<evidence type="ECO:0000313" key="3">
    <source>
        <dbReference type="Proteomes" id="UP000649075"/>
    </source>
</evidence>
<evidence type="ECO:0000313" key="2">
    <source>
        <dbReference type="EMBL" id="MBC6013404.1"/>
    </source>
</evidence>
<feature type="domain" description="DDE" evidence="1">
    <location>
        <begin position="338"/>
        <end position="407"/>
    </location>
</feature>
<dbReference type="InterPro" id="IPR032874">
    <property type="entry name" value="DDE_dom"/>
</dbReference>
<dbReference type="Proteomes" id="UP000649075">
    <property type="component" value="Unassembled WGS sequence"/>
</dbReference>
<dbReference type="EMBL" id="JACRWH010000103">
    <property type="protein sequence ID" value="MBC6013404.1"/>
    <property type="molecule type" value="Genomic_DNA"/>
</dbReference>
<dbReference type="SUPFAM" id="SSF144020">
    <property type="entry name" value="FdhE-like"/>
    <property type="match status" value="1"/>
</dbReference>
<gene>
    <name evidence="2" type="ORF">H8911_12030</name>
</gene>
<keyword evidence="3" id="KW-1185">Reference proteome</keyword>
<comment type="caution">
    <text evidence="2">The sequence shown here is derived from an EMBL/GenBank/DDBJ whole genome shotgun (WGS) entry which is preliminary data.</text>
</comment>
<dbReference type="InterPro" id="IPR024064">
    <property type="entry name" value="FdhE-like_sf"/>
</dbReference>
<accession>A0ABR7KLH5</accession>
<dbReference type="SUPFAM" id="SSF53098">
    <property type="entry name" value="Ribonuclease H-like"/>
    <property type="match status" value="1"/>
</dbReference>
<organism evidence="2 3">
    <name type="scientific">Holdemanella hominis</name>
    <dbReference type="NCBI Taxonomy" id="2764327"/>
    <lineage>
        <taxon>Bacteria</taxon>
        <taxon>Bacillati</taxon>
        <taxon>Bacillota</taxon>
        <taxon>Erysipelotrichia</taxon>
        <taxon>Erysipelotrichales</taxon>
        <taxon>Erysipelotrichaceae</taxon>
        <taxon>Holdemanella</taxon>
    </lineage>
</organism>
<dbReference type="RefSeq" id="WP_186999825.1">
    <property type="nucleotide sequence ID" value="NZ_JACRWH010000103.1"/>
</dbReference>
<reference evidence="2 3" key="1">
    <citation type="submission" date="2020-08" db="EMBL/GenBank/DDBJ databases">
        <authorList>
            <person name="Liu C."/>
            <person name="Sun Q."/>
        </authorList>
    </citation>
    <scope>NUCLEOTIDE SEQUENCE [LARGE SCALE GENOMIC DNA]</scope>
    <source>
        <strain evidence="2 3">L34</strain>
    </source>
</reference>
<protein>
    <submittedName>
        <fullName evidence="2">DDE-type integrase/transposase/recombinase</fullName>
    </submittedName>
</protein>
<dbReference type="Pfam" id="PF13610">
    <property type="entry name" value="DDE_Tnp_IS240"/>
    <property type="match status" value="1"/>
</dbReference>
<dbReference type="InterPro" id="IPR012337">
    <property type="entry name" value="RNaseH-like_sf"/>
</dbReference>
<evidence type="ECO:0000259" key="1">
    <source>
        <dbReference type="Pfam" id="PF13610"/>
    </source>
</evidence>
<proteinExistence type="predicted"/>